<evidence type="ECO:0000313" key="2">
    <source>
        <dbReference type="EMBL" id="PJJ76754.1"/>
    </source>
</evidence>
<dbReference type="Pfam" id="PF18962">
    <property type="entry name" value="Por_Secre_tail"/>
    <property type="match status" value="1"/>
</dbReference>
<proteinExistence type="predicted"/>
<dbReference type="InterPro" id="IPR013783">
    <property type="entry name" value="Ig-like_fold"/>
</dbReference>
<evidence type="ECO:0000259" key="1">
    <source>
        <dbReference type="Pfam" id="PF18962"/>
    </source>
</evidence>
<accession>A0A2M9CXW1</accession>
<name>A0A2M9CXW1_9BACT</name>
<dbReference type="InterPro" id="IPR026444">
    <property type="entry name" value="Secre_tail"/>
</dbReference>
<comment type="caution">
    <text evidence="2">The sequence shown here is derived from an EMBL/GenBank/DDBJ whole genome shotgun (WGS) entry which is preliminary data.</text>
</comment>
<gene>
    <name evidence="2" type="ORF">BXY57_2387</name>
</gene>
<dbReference type="OrthoDB" id="666207at2"/>
<organism evidence="2 3">
    <name type="scientific">Thermoflavifilum aggregans</name>
    <dbReference type="NCBI Taxonomy" id="454188"/>
    <lineage>
        <taxon>Bacteria</taxon>
        <taxon>Pseudomonadati</taxon>
        <taxon>Bacteroidota</taxon>
        <taxon>Chitinophagia</taxon>
        <taxon>Chitinophagales</taxon>
        <taxon>Chitinophagaceae</taxon>
        <taxon>Thermoflavifilum</taxon>
    </lineage>
</organism>
<keyword evidence="3" id="KW-1185">Reference proteome</keyword>
<reference evidence="2 3" key="1">
    <citation type="submission" date="2017-11" db="EMBL/GenBank/DDBJ databases">
        <title>Genomic Encyclopedia of Archaeal and Bacterial Type Strains, Phase II (KMG-II): From Individual Species to Whole Genera.</title>
        <authorList>
            <person name="Goeker M."/>
        </authorList>
    </citation>
    <scope>NUCLEOTIDE SEQUENCE [LARGE SCALE GENOMIC DNA]</scope>
    <source>
        <strain evidence="2 3">DSM 27268</strain>
    </source>
</reference>
<dbReference type="Gene3D" id="2.60.40.10">
    <property type="entry name" value="Immunoglobulins"/>
    <property type="match status" value="1"/>
</dbReference>
<dbReference type="Proteomes" id="UP000230000">
    <property type="component" value="Unassembled WGS sequence"/>
</dbReference>
<sequence>MKTWTALLYAGMSVYPSFYAWSQIPVKLVNQPNLRFEEDFDSLRSWQDGFTSGAGAEHWSPVGIHAGGTIPDGVTTTISTDTFAKPYLTPGVHKSPSTTSETYLELLTSGSQDNSAALAIDFWVDFAHILPGRLALDVSAIHNGNPGSNRRAKLQVYYSTDTQTFHLIPDLQFEAINYQDTTVRISTVLPDSLADHIVIFRFYSFNSPGGSTGSRPRIGIDNLVVEAHEENMPLRLVSFTAEVIKSAVALHWTTDSEQNTSHFVVERSNDGFHFQAIAQIPAAGHSDLPRSYDFTDYPEAAKNLFYRLQMVDLDGRFAYSPVVRVIFRAQYLKRIYPNPAGNWLYVEWNMPAENRIECRLLDLAGRMVWSGQLHAGENRLEIPLQAMPAGFYYLWIQEWKTPAYAFPVLHL</sequence>
<evidence type="ECO:0000313" key="3">
    <source>
        <dbReference type="Proteomes" id="UP000230000"/>
    </source>
</evidence>
<protein>
    <submittedName>
        <fullName evidence="2">Putative secreted protein (Por secretion system target)</fullName>
    </submittedName>
</protein>
<feature type="domain" description="Secretion system C-terminal sorting" evidence="1">
    <location>
        <begin position="335"/>
        <end position="398"/>
    </location>
</feature>
<dbReference type="EMBL" id="PGFG01000001">
    <property type="protein sequence ID" value="PJJ76754.1"/>
    <property type="molecule type" value="Genomic_DNA"/>
</dbReference>
<dbReference type="AlphaFoldDB" id="A0A2M9CXW1"/>
<dbReference type="RefSeq" id="WP_100315190.1">
    <property type="nucleotide sequence ID" value="NZ_PGFG01000001.1"/>
</dbReference>